<dbReference type="Pfam" id="PF00005">
    <property type="entry name" value="ABC_tran"/>
    <property type="match status" value="1"/>
</dbReference>
<protein>
    <submittedName>
        <fullName evidence="2">ATP-binding cassette domain-containing protein</fullName>
    </submittedName>
</protein>
<evidence type="ECO:0000313" key="3">
    <source>
        <dbReference type="Proteomes" id="UP001216709"/>
    </source>
</evidence>
<evidence type="ECO:0000313" key="2">
    <source>
        <dbReference type="EMBL" id="MDE1454999.1"/>
    </source>
</evidence>
<keyword evidence="2" id="KW-0067">ATP-binding</keyword>
<feature type="domain" description="ABC transporter" evidence="1">
    <location>
        <begin position="19"/>
        <end position="112"/>
    </location>
</feature>
<dbReference type="PANTHER" id="PTHR42855">
    <property type="entry name" value="ABC TRANSPORTER ATP-BINDING SUBUNIT"/>
    <property type="match status" value="1"/>
</dbReference>
<name>A0AAW6KKM8_9BACI</name>
<feature type="non-terminal residue" evidence="2">
    <location>
        <position position="164"/>
    </location>
</feature>
<sequence>MMILQVNQLSKSFGADTILTNIKLEVRSRDRIAIVGRNGAGKSTLLKIIAGKLSYEKGDIIKPKDLTMGYLDQHSGLDSKLTLKEELLSVFDFLKKMEKEMRTIEEKMAQAGPDMLESLMKTYDRLQQEFKDKGGYQYEAEVRSVMHGLGFAGFDDSVRVQDLS</sequence>
<dbReference type="RefSeq" id="WP_274685797.1">
    <property type="nucleotide sequence ID" value="NZ_JARAFO010000252.1"/>
</dbReference>
<dbReference type="InterPro" id="IPR003439">
    <property type="entry name" value="ABC_transporter-like_ATP-bd"/>
</dbReference>
<dbReference type="InterPro" id="IPR027417">
    <property type="entry name" value="P-loop_NTPase"/>
</dbReference>
<comment type="caution">
    <text evidence="2">The sequence shown here is derived from an EMBL/GenBank/DDBJ whole genome shotgun (WGS) entry which is preliminary data.</text>
</comment>
<dbReference type="EMBL" id="JARAFO010000252">
    <property type="protein sequence ID" value="MDE1454999.1"/>
    <property type="molecule type" value="Genomic_DNA"/>
</dbReference>
<reference evidence="2" key="1">
    <citation type="submission" date="2022-12" db="EMBL/GenBank/DDBJ databases">
        <title>Draft Genome Sequences of Bacillus licheniformis and Bacillus paralicheniformis strains isolated from Irish skim milk powders.</title>
        <authorList>
            <person name="Lourenco A."/>
            <person name="Li F."/>
            <person name="Geraldine D."/>
            <person name="Tobin J.T."/>
            <person name="Butler F."/>
            <person name="Jordan K."/>
            <person name="Obrien T."/>
        </authorList>
    </citation>
    <scope>NUCLEOTIDE SEQUENCE</scope>
    <source>
        <strain evidence="2">3370</strain>
    </source>
</reference>
<proteinExistence type="predicted"/>
<keyword evidence="2" id="KW-0547">Nucleotide-binding</keyword>
<dbReference type="GO" id="GO:0016887">
    <property type="term" value="F:ATP hydrolysis activity"/>
    <property type="evidence" value="ECO:0007669"/>
    <property type="project" value="InterPro"/>
</dbReference>
<dbReference type="PANTHER" id="PTHR42855:SF2">
    <property type="entry name" value="DRUG RESISTANCE ABC TRANSPORTER,ATP-BINDING PROTEIN"/>
    <property type="match status" value="1"/>
</dbReference>
<dbReference type="InterPro" id="IPR051309">
    <property type="entry name" value="ABCF_ATPase"/>
</dbReference>
<evidence type="ECO:0000259" key="1">
    <source>
        <dbReference type="Pfam" id="PF00005"/>
    </source>
</evidence>
<dbReference type="GO" id="GO:0005524">
    <property type="term" value="F:ATP binding"/>
    <property type="evidence" value="ECO:0007669"/>
    <property type="project" value="UniProtKB-KW"/>
</dbReference>
<dbReference type="Proteomes" id="UP001216709">
    <property type="component" value="Unassembled WGS sequence"/>
</dbReference>
<accession>A0AAW6KKM8</accession>
<organism evidence="2 3">
    <name type="scientific">Bacillus paralicheniformis</name>
    <dbReference type="NCBI Taxonomy" id="1648923"/>
    <lineage>
        <taxon>Bacteria</taxon>
        <taxon>Bacillati</taxon>
        <taxon>Bacillota</taxon>
        <taxon>Bacilli</taxon>
        <taxon>Bacillales</taxon>
        <taxon>Bacillaceae</taxon>
        <taxon>Bacillus</taxon>
    </lineage>
</organism>
<dbReference type="AlphaFoldDB" id="A0AAW6KKM8"/>
<dbReference type="Gene3D" id="3.40.50.300">
    <property type="entry name" value="P-loop containing nucleotide triphosphate hydrolases"/>
    <property type="match status" value="1"/>
</dbReference>
<gene>
    <name evidence="2" type="ORF">PVN32_23015</name>
</gene>
<dbReference type="SUPFAM" id="SSF52540">
    <property type="entry name" value="P-loop containing nucleoside triphosphate hydrolases"/>
    <property type="match status" value="1"/>
</dbReference>